<dbReference type="eggNOG" id="ENOG502S65C">
    <property type="taxonomic scope" value="Eukaryota"/>
</dbReference>
<protein>
    <submittedName>
        <fullName evidence="2">Uncharacterized protein</fullName>
    </submittedName>
</protein>
<feature type="region of interest" description="Disordered" evidence="1">
    <location>
        <begin position="12"/>
        <end position="80"/>
    </location>
</feature>
<dbReference type="Proteomes" id="UP000054560">
    <property type="component" value="Unassembled WGS sequence"/>
</dbReference>
<feature type="compositionally biased region" description="Low complexity" evidence="1">
    <location>
        <begin position="17"/>
        <end position="61"/>
    </location>
</feature>
<proteinExistence type="predicted"/>
<organism evidence="2 3">
    <name type="scientific">Sphaeroforma arctica JP610</name>
    <dbReference type="NCBI Taxonomy" id="667725"/>
    <lineage>
        <taxon>Eukaryota</taxon>
        <taxon>Ichthyosporea</taxon>
        <taxon>Ichthyophonida</taxon>
        <taxon>Sphaeroforma</taxon>
    </lineage>
</organism>
<sequence length="164" mass="18477">MGVFGRDRHRFAERAGTHAQTDHTPTPQTDHTPTTQTDHTPTPQTDHTHTPQTDQTPAPQTDHTHTPQTDHTHTPQTDHAHSIVDATNEAHSATRMRRHRVIEVTHTRAIGRRRAAATYSSYIGISPTLVTREWPFEPKREGMKCPKTAVFALRLQTCAHVEPN</sequence>
<evidence type="ECO:0000256" key="1">
    <source>
        <dbReference type="SAM" id="MobiDB-lite"/>
    </source>
</evidence>
<dbReference type="GeneID" id="25903206"/>
<reference evidence="2 3" key="1">
    <citation type="submission" date="2011-02" db="EMBL/GenBank/DDBJ databases">
        <title>The Genome Sequence of Sphaeroforma arctica JP610.</title>
        <authorList>
            <consortium name="The Broad Institute Genome Sequencing Platform"/>
            <person name="Russ C."/>
            <person name="Cuomo C."/>
            <person name="Young S.K."/>
            <person name="Zeng Q."/>
            <person name="Gargeya S."/>
            <person name="Alvarado L."/>
            <person name="Berlin A."/>
            <person name="Chapman S.B."/>
            <person name="Chen Z."/>
            <person name="Freedman E."/>
            <person name="Gellesch M."/>
            <person name="Goldberg J."/>
            <person name="Griggs A."/>
            <person name="Gujja S."/>
            <person name="Heilman E."/>
            <person name="Heiman D."/>
            <person name="Howarth C."/>
            <person name="Mehta T."/>
            <person name="Neiman D."/>
            <person name="Pearson M."/>
            <person name="Roberts A."/>
            <person name="Saif S."/>
            <person name="Shea T."/>
            <person name="Shenoy N."/>
            <person name="Sisk P."/>
            <person name="Stolte C."/>
            <person name="Sykes S."/>
            <person name="White J."/>
            <person name="Yandava C."/>
            <person name="Burger G."/>
            <person name="Gray M.W."/>
            <person name="Holland P.W.H."/>
            <person name="King N."/>
            <person name="Lang F.B.F."/>
            <person name="Roger A.J."/>
            <person name="Ruiz-Trillo I."/>
            <person name="Haas B."/>
            <person name="Nusbaum C."/>
            <person name="Birren B."/>
        </authorList>
    </citation>
    <scope>NUCLEOTIDE SEQUENCE [LARGE SCALE GENOMIC DNA]</scope>
    <source>
        <strain evidence="2 3">JP610</strain>
    </source>
</reference>
<keyword evidence="3" id="KW-1185">Reference proteome</keyword>
<evidence type="ECO:0000313" key="2">
    <source>
        <dbReference type="EMBL" id="KNC85112.1"/>
    </source>
</evidence>
<accession>A0A0L0G7W2</accession>
<evidence type="ECO:0000313" key="3">
    <source>
        <dbReference type="Proteomes" id="UP000054560"/>
    </source>
</evidence>
<dbReference type="AlphaFoldDB" id="A0A0L0G7W2"/>
<dbReference type="EMBL" id="KQ241720">
    <property type="protein sequence ID" value="KNC85112.1"/>
    <property type="molecule type" value="Genomic_DNA"/>
</dbReference>
<dbReference type="RefSeq" id="XP_014159014.1">
    <property type="nucleotide sequence ID" value="XM_014303539.1"/>
</dbReference>
<feature type="compositionally biased region" description="Basic and acidic residues" evidence="1">
    <location>
        <begin position="62"/>
        <end position="80"/>
    </location>
</feature>
<gene>
    <name evidence="2" type="ORF">SARC_02702</name>
</gene>
<name>A0A0L0G7W2_9EUKA</name>